<dbReference type="EMBL" id="KN837235">
    <property type="protein sequence ID" value="KIJ31887.1"/>
    <property type="molecule type" value="Genomic_DNA"/>
</dbReference>
<dbReference type="AlphaFoldDB" id="A0A0C9URR0"/>
<accession>A0A0C9URR0</accession>
<dbReference type="Proteomes" id="UP000054279">
    <property type="component" value="Unassembled WGS sequence"/>
</dbReference>
<protein>
    <submittedName>
        <fullName evidence="2">Uncharacterized protein</fullName>
    </submittedName>
</protein>
<evidence type="ECO:0000256" key="1">
    <source>
        <dbReference type="SAM" id="MobiDB-lite"/>
    </source>
</evidence>
<feature type="region of interest" description="Disordered" evidence="1">
    <location>
        <begin position="104"/>
        <end position="134"/>
    </location>
</feature>
<gene>
    <name evidence="2" type="ORF">M422DRAFT_266381</name>
</gene>
<reference evidence="2 3" key="1">
    <citation type="submission" date="2014-06" db="EMBL/GenBank/DDBJ databases">
        <title>Evolutionary Origins and Diversification of the Mycorrhizal Mutualists.</title>
        <authorList>
            <consortium name="DOE Joint Genome Institute"/>
            <consortium name="Mycorrhizal Genomics Consortium"/>
            <person name="Kohler A."/>
            <person name="Kuo A."/>
            <person name="Nagy L.G."/>
            <person name="Floudas D."/>
            <person name="Copeland A."/>
            <person name="Barry K.W."/>
            <person name="Cichocki N."/>
            <person name="Veneault-Fourrey C."/>
            <person name="LaButti K."/>
            <person name="Lindquist E.A."/>
            <person name="Lipzen A."/>
            <person name="Lundell T."/>
            <person name="Morin E."/>
            <person name="Murat C."/>
            <person name="Riley R."/>
            <person name="Ohm R."/>
            <person name="Sun H."/>
            <person name="Tunlid A."/>
            <person name="Henrissat B."/>
            <person name="Grigoriev I.V."/>
            <person name="Hibbett D.S."/>
            <person name="Martin F."/>
        </authorList>
    </citation>
    <scope>NUCLEOTIDE SEQUENCE [LARGE SCALE GENOMIC DNA]</scope>
    <source>
        <strain evidence="2 3">SS14</strain>
    </source>
</reference>
<evidence type="ECO:0000313" key="3">
    <source>
        <dbReference type="Proteomes" id="UP000054279"/>
    </source>
</evidence>
<dbReference type="HOGENOM" id="CLU_672961_0_0_1"/>
<keyword evidence="3" id="KW-1185">Reference proteome</keyword>
<evidence type="ECO:0000313" key="2">
    <source>
        <dbReference type="EMBL" id="KIJ31887.1"/>
    </source>
</evidence>
<proteinExistence type="predicted"/>
<organism evidence="2 3">
    <name type="scientific">Sphaerobolus stellatus (strain SS14)</name>
    <dbReference type="NCBI Taxonomy" id="990650"/>
    <lineage>
        <taxon>Eukaryota</taxon>
        <taxon>Fungi</taxon>
        <taxon>Dikarya</taxon>
        <taxon>Basidiomycota</taxon>
        <taxon>Agaricomycotina</taxon>
        <taxon>Agaricomycetes</taxon>
        <taxon>Phallomycetidae</taxon>
        <taxon>Geastrales</taxon>
        <taxon>Sphaerobolaceae</taxon>
        <taxon>Sphaerobolus</taxon>
    </lineage>
</organism>
<sequence>MVPPSISPIALSDSDSLEIRGSPTPLPLGKGDIQAFPIIIEAFSTPNSPCSVRSSPDFDAPALPNVEMHLSSSLPMDAVFSRCSTPLYSPQSLSNALVTSLGTTEENPSVSFDDEETDRSLYSPGVSKPRSIQQTSSARLKCPEIMLNWPHGSLFNTYPWQLHAYHPNSLGFYFSGIKENGSEFWIRSVSCDEYVIGENACLPCHAVETSQGLQKLQACVQEIDKSTNHGYYNFEQLRGLANEYRDRMNQYRLSTMNLQRQVGNLVISIGDHRHFIMAVATADIPRIRQLVQVALAQNASSKEIVRCIDMVVLGVAKTYSYEKRGFDLGLLCLQLGGPKLVYALNHAAGLPSLSSIHEHAIKCNVVISNGNPKTTDIQANIKSFWGFQQTDHISKKGHLLLIDEINLEE</sequence>
<dbReference type="OrthoDB" id="3063776at2759"/>
<name>A0A0C9URR0_SPHS4</name>